<dbReference type="Gene3D" id="3.40.50.720">
    <property type="entry name" value="NAD(P)-binding Rossmann-like Domain"/>
    <property type="match status" value="1"/>
</dbReference>
<dbReference type="CDD" id="cd05233">
    <property type="entry name" value="SDR_c"/>
    <property type="match status" value="1"/>
</dbReference>
<organism evidence="3 4">
    <name type="scientific">Pseudonocardia yuanmonensis</name>
    <dbReference type="NCBI Taxonomy" id="1095914"/>
    <lineage>
        <taxon>Bacteria</taxon>
        <taxon>Bacillati</taxon>
        <taxon>Actinomycetota</taxon>
        <taxon>Actinomycetes</taxon>
        <taxon>Pseudonocardiales</taxon>
        <taxon>Pseudonocardiaceae</taxon>
        <taxon>Pseudonocardia</taxon>
    </lineage>
</organism>
<dbReference type="PRINTS" id="PR00080">
    <property type="entry name" value="SDRFAMILY"/>
</dbReference>
<dbReference type="Pfam" id="PF13561">
    <property type="entry name" value="adh_short_C2"/>
    <property type="match status" value="1"/>
</dbReference>
<name>A0ABP8XNA8_9PSEU</name>
<dbReference type="PANTHER" id="PTHR42760:SF133">
    <property type="entry name" value="3-OXOACYL-[ACYL-CARRIER-PROTEIN] REDUCTASE"/>
    <property type="match status" value="1"/>
</dbReference>
<sequence>MAPTPRTVLVTGAGRGIGAAIARTFAEGGDTVVVLDIADDLAEKTALELRESGHDAFSVRADVSRSDEVDAAVDAMESRVGPVEVLINNAGLAAEGLAGVVDVDEAAWDTDFGVNVKGPFLLSKRVLPGMLERGGGIIVTVASVAGLRGRRAGAGYTASKHAVVGLTRSITASYGRRGIRCNAVCPGGVDSGMQAGVPGDEETARLVAEFRATMPRRGLPDEVASICHFLASDGASFMNGAAVVADAGWTVP</sequence>
<dbReference type="PANTHER" id="PTHR42760">
    <property type="entry name" value="SHORT-CHAIN DEHYDROGENASES/REDUCTASES FAMILY MEMBER"/>
    <property type="match status" value="1"/>
</dbReference>
<dbReference type="InterPro" id="IPR002347">
    <property type="entry name" value="SDR_fam"/>
</dbReference>
<dbReference type="EMBL" id="BAABIC010000031">
    <property type="protein sequence ID" value="GAA4711133.1"/>
    <property type="molecule type" value="Genomic_DNA"/>
</dbReference>
<keyword evidence="4" id="KW-1185">Reference proteome</keyword>
<protein>
    <submittedName>
        <fullName evidence="3">SDR family oxidoreductase</fullName>
    </submittedName>
</protein>
<accession>A0ABP8XNA8</accession>
<evidence type="ECO:0000313" key="3">
    <source>
        <dbReference type="EMBL" id="GAA4711133.1"/>
    </source>
</evidence>
<dbReference type="PRINTS" id="PR00081">
    <property type="entry name" value="GDHRDH"/>
</dbReference>
<dbReference type="Proteomes" id="UP001500325">
    <property type="component" value="Unassembled WGS sequence"/>
</dbReference>
<comment type="caution">
    <text evidence="3">The sequence shown here is derived from an EMBL/GenBank/DDBJ whole genome shotgun (WGS) entry which is preliminary data.</text>
</comment>
<keyword evidence="2" id="KW-0560">Oxidoreductase</keyword>
<reference evidence="4" key="1">
    <citation type="journal article" date="2019" name="Int. J. Syst. Evol. Microbiol.">
        <title>The Global Catalogue of Microorganisms (GCM) 10K type strain sequencing project: providing services to taxonomists for standard genome sequencing and annotation.</title>
        <authorList>
            <consortium name="The Broad Institute Genomics Platform"/>
            <consortium name="The Broad Institute Genome Sequencing Center for Infectious Disease"/>
            <person name="Wu L."/>
            <person name="Ma J."/>
        </authorList>
    </citation>
    <scope>NUCLEOTIDE SEQUENCE [LARGE SCALE GENOMIC DNA]</scope>
    <source>
        <strain evidence="4">JCM 18055</strain>
    </source>
</reference>
<dbReference type="RefSeq" id="WP_345384310.1">
    <property type="nucleotide sequence ID" value="NZ_BAABIC010000031.1"/>
</dbReference>
<evidence type="ECO:0000256" key="2">
    <source>
        <dbReference type="ARBA" id="ARBA00023002"/>
    </source>
</evidence>
<comment type="similarity">
    <text evidence="1">Belongs to the short-chain dehydrogenases/reductases (SDR) family.</text>
</comment>
<evidence type="ECO:0000256" key="1">
    <source>
        <dbReference type="ARBA" id="ARBA00006484"/>
    </source>
</evidence>
<proteinExistence type="inferred from homology"/>
<dbReference type="InterPro" id="IPR036291">
    <property type="entry name" value="NAD(P)-bd_dom_sf"/>
</dbReference>
<gene>
    <name evidence="3" type="ORF">GCM10023215_61610</name>
</gene>
<dbReference type="SUPFAM" id="SSF51735">
    <property type="entry name" value="NAD(P)-binding Rossmann-fold domains"/>
    <property type="match status" value="1"/>
</dbReference>
<evidence type="ECO:0000313" key="4">
    <source>
        <dbReference type="Proteomes" id="UP001500325"/>
    </source>
</evidence>